<name>A0A1I5IGS2_9FIRM</name>
<protein>
    <submittedName>
        <fullName evidence="2">PH domain-containing protein</fullName>
    </submittedName>
</protein>
<keyword evidence="3" id="KW-1185">Reference proteome</keyword>
<feature type="domain" description="Bacterial Pleckstrin homology" evidence="1">
    <location>
        <begin position="12"/>
        <end position="122"/>
    </location>
</feature>
<dbReference type="InterPro" id="IPR012544">
    <property type="entry name" value="PHb"/>
</dbReference>
<dbReference type="EMBL" id="FOWD01000044">
    <property type="protein sequence ID" value="SFO59599.1"/>
    <property type="molecule type" value="Genomic_DNA"/>
</dbReference>
<gene>
    <name evidence="2" type="ORF">SAMN04489757_14427</name>
</gene>
<evidence type="ECO:0000313" key="3">
    <source>
        <dbReference type="Proteomes" id="UP000198806"/>
    </source>
</evidence>
<reference evidence="2 3" key="1">
    <citation type="submission" date="2016-10" db="EMBL/GenBank/DDBJ databases">
        <authorList>
            <person name="de Groot N.N."/>
        </authorList>
    </citation>
    <scope>NUCLEOTIDE SEQUENCE [LARGE SCALE GENOMIC DNA]</scope>
    <source>
        <strain evidence="2 3">DSM 1283</strain>
    </source>
</reference>
<sequence>MIDFNNKGLVKLKGESLKYGENAVEELLIDGEFVTGSYVSIRDRVVFTNKRIISCNVQGLTGKKVDYTSIPYSKIQTYSVETAGLLDLDAELDIWLSGVGVVRFELSGGANVKALCKNISEYIL</sequence>
<dbReference type="OrthoDB" id="9803613at2"/>
<accession>A0A1I5IGS2</accession>
<proteinExistence type="predicted"/>
<evidence type="ECO:0000313" key="2">
    <source>
        <dbReference type="EMBL" id="SFO59599.1"/>
    </source>
</evidence>
<dbReference type="PANTHER" id="PTHR35796:SF3">
    <property type="entry name" value="BHLH DOMAIN-CONTAINING PROTEIN"/>
    <property type="match status" value="1"/>
</dbReference>
<dbReference type="RefSeq" id="WP_091688480.1">
    <property type="nucleotide sequence ID" value="NZ_BAABFM010000019.1"/>
</dbReference>
<dbReference type="CDD" id="cd13225">
    <property type="entry name" value="PH-like_bacteria"/>
    <property type="match status" value="1"/>
</dbReference>
<dbReference type="Gene3D" id="2.30.29.50">
    <property type="entry name" value="Bacterial Pleckstrin homology domain"/>
    <property type="match status" value="1"/>
</dbReference>
<dbReference type="STRING" id="1527.SAMN04489757_14427"/>
<dbReference type="Pfam" id="PF08000">
    <property type="entry name" value="bPH_1"/>
    <property type="match status" value="1"/>
</dbReference>
<dbReference type="PANTHER" id="PTHR35796">
    <property type="entry name" value="HYPOTHETICAL CYTOSOLIC PROTEIN"/>
    <property type="match status" value="1"/>
</dbReference>
<organism evidence="2 3">
    <name type="scientific">Anaerocolumna aminovalerica</name>
    <dbReference type="NCBI Taxonomy" id="1527"/>
    <lineage>
        <taxon>Bacteria</taxon>
        <taxon>Bacillati</taxon>
        <taxon>Bacillota</taxon>
        <taxon>Clostridia</taxon>
        <taxon>Lachnospirales</taxon>
        <taxon>Lachnospiraceae</taxon>
        <taxon>Anaerocolumna</taxon>
    </lineage>
</organism>
<dbReference type="InterPro" id="IPR037063">
    <property type="entry name" value="PHb_sf"/>
</dbReference>
<evidence type="ECO:0000259" key="1">
    <source>
        <dbReference type="Pfam" id="PF08000"/>
    </source>
</evidence>
<dbReference type="SUPFAM" id="SSF50729">
    <property type="entry name" value="PH domain-like"/>
    <property type="match status" value="1"/>
</dbReference>
<dbReference type="AlphaFoldDB" id="A0A1I5IGS2"/>
<dbReference type="Proteomes" id="UP000198806">
    <property type="component" value="Unassembled WGS sequence"/>
</dbReference>